<evidence type="ECO:0000256" key="5">
    <source>
        <dbReference type="ARBA" id="ARBA00023104"/>
    </source>
</evidence>
<evidence type="ECO:0000256" key="7">
    <source>
        <dbReference type="ARBA" id="ARBA00035110"/>
    </source>
</evidence>
<keyword evidence="2" id="KW-0945">Host-virus interaction</keyword>
<keyword evidence="3" id="KW-1161">Viral attachment to host cell</keyword>
<dbReference type="InterPro" id="IPR005563">
    <property type="entry name" value="A_protein"/>
</dbReference>
<name>A0A8S5L556_9VIRU</name>
<evidence type="ECO:0000313" key="8">
    <source>
        <dbReference type="EMBL" id="DAD52469.1"/>
    </source>
</evidence>
<dbReference type="KEGG" id="vg:80398833"/>
<proteinExistence type="inferred from homology"/>
<evidence type="ECO:0000313" key="9">
    <source>
        <dbReference type="Proteomes" id="UP000682794"/>
    </source>
</evidence>
<dbReference type="RefSeq" id="YP_010769730.1">
    <property type="nucleotide sequence ID" value="NC_074059.1"/>
</dbReference>
<keyword evidence="4" id="KW-0946">Virion</keyword>
<keyword evidence="5" id="KW-1175">Viral attachment to host cell pilus</keyword>
<sequence>MKSKKDISTNSTALAYAIEQTYSTAGILTETRNVATGVDQYQRTLTRSVGLWKPGQGRKPQQPYTNTEAILYIPRGIVNAYVKYSSKEYRMSYSGAIGMTFTKGFDGSMAPSAFGGSVKSFPTFNHKGVNPDLLSQAEVKCYNKLDQFSPEREQKVDVSVAVGERRETARLLKDCALGILNLAKVVSGFSSRSGRWEFGLADAIRESFGVNVHPAELRRRYRRRLQKLSGPRKSEILKGALTASLVADLWLTYKLAYTPLMSELGNAISAVTQKVADRDAYTYTVSARHYVQRGSMATRPIDYRSSGVQEFYVTELHGYTVTFVAAPSKRDMDRMAQLGIDNPLATAYELTTLSFVLDYFVNIGNFLEALNVPKRFEFIDGSWTQRIVRQYSTVFIGPEAKARGHASLDHTQRKVYSTFPVPIPPLSLNDRDLTAVQFLTLASLAVVKIRKLFGGG</sequence>
<evidence type="ECO:0000256" key="2">
    <source>
        <dbReference type="ARBA" id="ARBA00022581"/>
    </source>
</evidence>
<organism evidence="8 9">
    <name type="scientific">ssRNA phage SRR5466729_2</name>
    <dbReference type="NCBI Taxonomy" id="2786445"/>
    <lineage>
        <taxon>Viruses</taxon>
        <taxon>Riboviria</taxon>
        <taxon>Orthornavirae</taxon>
        <taxon>Lenarviricota</taxon>
        <taxon>Leviviricetes</taxon>
        <taxon>Norzivirales</taxon>
        <taxon>Fiersviridae</taxon>
        <taxon>Piponevirus</taxon>
        <taxon>Piponevirus borborenecus</taxon>
    </lineage>
</organism>
<protein>
    <submittedName>
        <fullName evidence="8">Maturation protein</fullName>
    </submittedName>
</protein>
<keyword evidence="6" id="KW-1160">Virus entry into host cell</keyword>
<dbReference type="GeneID" id="80398833"/>
<evidence type="ECO:0000256" key="6">
    <source>
        <dbReference type="ARBA" id="ARBA00023296"/>
    </source>
</evidence>
<gene>
    <name evidence="8" type="primary">SRR5466729_2_1</name>
</gene>
<dbReference type="GO" id="GO:0044423">
    <property type="term" value="C:virion component"/>
    <property type="evidence" value="ECO:0007669"/>
    <property type="project" value="UniProtKB-KW"/>
</dbReference>
<evidence type="ECO:0000256" key="1">
    <source>
        <dbReference type="ARBA" id="ARBA00004328"/>
    </source>
</evidence>
<evidence type="ECO:0000256" key="4">
    <source>
        <dbReference type="ARBA" id="ARBA00022844"/>
    </source>
</evidence>
<dbReference type="Proteomes" id="UP000682794">
    <property type="component" value="Segment"/>
</dbReference>
<comment type="similarity">
    <text evidence="7">Belongs to the Leviviricetes maturation protein family.</text>
</comment>
<dbReference type="GO" id="GO:0039666">
    <property type="term" value="P:virion attachment to host cell pilus"/>
    <property type="evidence" value="ECO:0007669"/>
    <property type="project" value="UniProtKB-KW"/>
</dbReference>
<dbReference type="Pfam" id="PF03863">
    <property type="entry name" value="Phage_mat-A"/>
    <property type="match status" value="1"/>
</dbReference>
<keyword evidence="9" id="KW-1185">Reference proteome</keyword>
<reference evidence="8" key="1">
    <citation type="submission" date="2020-09" db="EMBL/GenBank/DDBJ databases">
        <title>Leviviricetes taxonomy.</title>
        <authorList>
            <person name="Stockdale S.R."/>
            <person name="Callanan J."/>
            <person name="Adriaenssens E.M."/>
            <person name="Kuhn J.H."/>
            <person name="Rumnieks J."/>
            <person name="Shkoporov A."/>
            <person name="Draper L.A."/>
            <person name="Ross P."/>
            <person name="Hill C."/>
        </authorList>
    </citation>
    <scope>NUCLEOTIDE SEQUENCE</scope>
</reference>
<comment type="subcellular location">
    <subcellularLocation>
        <location evidence="1">Virion</location>
    </subcellularLocation>
</comment>
<accession>A0A8S5L556</accession>
<dbReference type="EMBL" id="BK014113">
    <property type="protein sequence ID" value="DAD52469.1"/>
    <property type="molecule type" value="Genomic_RNA"/>
</dbReference>
<evidence type="ECO:0000256" key="3">
    <source>
        <dbReference type="ARBA" id="ARBA00022804"/>
    </source>
</evidence>